<dbReference type="OrthoDB" id="6238451at2759"/>
<keyword evidence="5" id="KW-0297">G-protein coupled receptor</keyword>
<dbReference type="EMBL" id="LN902843">
    <property type="protein sequence ID" value="CDS37328.1"/>
    <property type="molecule type" value="Genomic_DNA"/>
</dbReference>
<dbReference type="PROSITE" id="PS00237">
    <property type="entry name" value="G_PROTEIN_RECEP_F1_1"/>
    <property type="match status" value="1"/>
</dbReference>
<dbReference type="SUPFAM" id="SSF81321">
    <property type="entry name" value="Family A G protein-coupled receptor-like"/>
    <property type="match status" value="1"/>
</dbReference>
<dbReference type="GO" id="GO:0004930">
    <property type="term" value="F:G protein-coupled receptor activity"/>
    <property type="evidence" value="ECO:0007669"/>
    <property type="project" value="UniProtKB-KW"/>
</dbReference>
<dbReference type="InterPro" id="IPR052954">
    <property type="entry name" value="GPCR-Ligand_Int"/>
</dbReference>
<evidence type="ECO:0000313" key="8">
    <source>
        <dbReference type="EMBL" id="CDS37328.1"/>
    </source>
</evidence>
<evidence type="ECO:0000313" key="9">
    <source>
        <dbReference type="Proteomes" id="UP000017246"/>
    </source>
</evidence>
<dbReference type="Proteomes" id="UP000017246">
    <property type="component" value="Unassembled WGS sequence"/>
</dbReference>
<feature type="transmembrane region" description="Helical" evidence="6">
    <location>
        <begin position="70"/>
        <end position="93"/>
    </location>
</feature>
<feature type="transmembrane region" description="Helical" evidence="6">
    <location>
        <begin position="410"/>
        <end position="434"/>
    </location>
</feature>
<evidence type="ECO:0000256" key="6">
    <source>
        <dbReference type="SAM" id="Phobius"/>
    </source>
</evidence>
<organism evidence="8 9">
    <name type="scientific">Echinococcus multilocularis</name>
    <name type="common">Fox tapeworm</name>
    <dbReference type="NCBI Taxonomy" id="6211"/>
    <lineage>
        <taxon>Eukaryota</taxon>
        <taxon>Metazoa</taxon>
        <taxon>Spiralia</taxon>
        <taxon>Lophotrochozoa</taxon>
        <taxon>Platyhelminthes</taxon>
        <taxon>Cestoda</taxon>
        <taxon>Eucestoda</taxon>
        <taxon>Cyclophyllidea</taxon>
        <taxon>Taeniidae</taxon>
        <taxon>Echinococcus</taxon>
    </lineage>
</organism>
<keyword evidence="3 6" id="KW-1133">Transmembrane helix</keyword>
<protein>
    <submittedName>
        <fullName evidence="8">Fmrfamide receptor</fullName>
    </submittedName>
</protein>
<proteinExistence type="inferred from homology"/>
<keyword evidence="5" id="KW-0807">Transducer</keyword>
<dbReference type="OMA" id="YETYNIF"/>
<evidence type="ECO:0000256" key="4">
    <source>
        <dbReference type="ARBA" id="ARBA00023136"/>
    </source>
</evidence>
<dbReference type="Gene3D" id="1.20.1070.10">
    <property type="entry name" value="Rhodopsin 7-helix transmembrane proteins"/>
    <property type="match status" value="1"/>
</dbReference>
<dbReference type="GO" id="GO:0016020">
    <property type="term" value="C:membrane"/>
    <property type="evidence" value="ECO:0007669"/>
    <property type="project" value="UniProtKB-SubCell"/>
</dbReference>
<dbReference type="PANTHER" id="PTHR46641">
    <property type="entry name" value="FMRFAMIDE RECEPTOR-RELATED"/>
    <property type="match status" value="1"/>
</dbReference>
<dbReference type="CDD" id="cd14978">
    <property type="entry name" value="7tmA_FMRFamide_R-like"/>
    <property type="match status" value="1"/>
</dbReference>
<keyword evidence="9" id="KW-1185">Reference proteome</keyword>
<name>A0A068Y574_ECHMU</name>
<dbReference type="AlphaFoldDB" id="A0A068Y574"/>
<reference evidence="8" key="1">
    <citation type="journal article" date="2013" name="Nature">
        <title>The genomes of four tapeworm species reveal adaptations to parasitism.</title>
        <authorList>
            <person name="Tsai I.J."/>
            <person name="Zarowiecki M."/>
            <person name="Holroyd N."/>
            <person name="Garciarrubio A."/>
            <person name="Sanchez-Flores A."/>
            <person name="Brooks K.L."/>
            <person name="Tracey A."/>
            <person name="Bobes R.J."/>
            <person name="Fragoso G."/>
            <person name="Sciutto E."/>
            <person name="Aslett M."/>
            <person name="Beasley H."/>
            <person name="Bennett H.M."/>
            <person name="Cai J."/>
            <person name="Camicia F."/>
            <person name="Clark R."/>
            <person name="Cucher M."/>
            <person name="De Silva N."/>
            <person name="Day T.A."/>
            <person name="Deplazes P."/>
            <person name="Estrada K."/>
            <person name="Fernandez C."/>
            <person name="Holland P.W."/>
            <person name="Hou J."/>
            <person name="Hu S."/>
            <person name="Huckvale T."/>
            <person name="Hung S.S."/>
            <person name="Kamenetzky L."/>
            <person name="Keane J.A."/>
            <person name="Kiss F."/>
            <person name="Koziol U."/>
            <person name="Lambert O."/>
            <person name="Liu K."/>
            <person name="Luo X."/>
            <person name="Luo Y."/>
            <person name="Macchiaroli N."/>
            <person name="Nichol S."/>
            <person name="Paps J."/>
            <person name="Parkinson J."/>
            <person name="Pouchkina-Stantcheva N."/>
            <person name="Riddiford N."/>
            <person name="Rosenzvit M."/>
            <person name="Salinas G."/>
            <person name="Wasmuth J.D."/>
            <person name="Zamanian M."/>
            <person name="Zheng Y."/>
            <person name="Cai X."/>
            <person name="Soberon X."/>
            <person name="Olson P.D."/>
            <person name="Laclette J.P."/>
            <person name="Brehm K."/>
            <person name="Berriman M."/>
            <person name="Garciarrubio A."/>
            <person name="Bobes R.J."/>
            <person name="Fragoso G."/>
            <person name="Sanchez-Flores A."/>
            <person name="Estrada K."/>
            <person name="Cevallos M.A."/>
            <person name="Morett E."/>
            <person name="Gonzalez V."/>
            <person name="Portillo T."/>
            <person name="Ochoa-Leyva A."/>
            <person name="Jose M.V."/>
            <person name="Sciutto E."/>
            <person name="Landa A."/>
            <person name="Jimenez L."/>
            <person name="Valdes V."/>
            <person name="Carrero J.C."/>
            <person name="Larralde C."/>
            <person name="Morales-Montor J."/>
            <person name="Limon-Lason J."/>
            <person name="Soberon X."/>
            <person name="Laclette J.P."/>
        </authorList>
    </citation>
    <scope>NUCLEOTIDE SEQUENCE [LARGE SCALE GENOMIC DNA]</scope>
</reference>
<dbReference type="InterPro" id="IPR000276">
    <property type="entry name" value="GPCR_Rhodpsn"/>
</dbReference>
<dbReference type="InterPro" id="IPR017452">
    <property type="entry name" value="GPCR_Rhodpsn_7TM"/>
</dbReference>
<dbReference type="PRINTS" id="PR00237">
    <property type="entry name" value="GPCRRHODOPSN"/>
</dbReference>
<dbReference type="STRING" id="6211.A0A068Y574"/>
<feature type="transmembrane region" description="Helical" evidence="6">
    <location>
        <begin position="113"/>
        <end position="138"/>
    </location>
</feature>
<evidence type="ECO:0000256" key="1">
    <source>
        <dbReference type="ARBA" id="ARBA00004370"/>
    </source>
</evidence>
<evidence type="ECO:0000256" key="2">
    <source>
        <dbReference type="ARBA" id="ARBA00022692"/>
    </source>
</evidence>
<evidence type="ECO:0000256" key="5">
    <source>
        <dbReference type="RuleBase" id="RU000688"/>
    </source>
</evidence>
<comment type="subcellular location">
    <subcellularLocation>
        <location evidence="1">Membrane</location>
    </subcellularLocation>
</comment>
<keyword evidence="2 5" id="KW-0812">Transmembrane</keyword>
<reference evidence="8" key="2">
    <citation type="submission" date="2015-11" db="EMBL/GenBank/DDBJ databases">
        <authorList>
            <person name="Zhang Y."/>
            <person name="Guo Z."/>
        </authorList>
    </citation>
    <scope>NUCLEOTIDE SEQUENCE</scope>
</reference>
<feature type="transmembrane region" description="Helical" evidence="6">
    <location>
        <begin position="212"/>
        <end position="235"/>
    </location>
</feature>
<feature type="transmembrane region" description="Helical" evidence="6">
    <location>
        <begin position="159"/>
        <end position="176"/>
    </location>
</feature>
<keyword evidence="5 8" id="KW-0675">Receptor</keyword>
<dbReference type="Pfam" id="PF00001">
    <property type="entry name" value="7tm_1"/>
    <property type="match status" value="1"/>
</dbReference>
<evidence type="ECO:0000259" key="7">
    <source>
        <dbReference type="PROSITE" id="PS50262"/>
    </source>
</evidence>
<gene>
    <name evidence="8" type="ORF">EmuJ_000457100</name>
</gene>
<feature type="transmembrane region" description="Helical" evidence="6">
    <location>
        <begin position="35"/>
        <end position="58"/>
    </location>
</feature>
<evidence type="ECO:0000256" key="3">
    <source>
        <dbReference type="ARBA" id="ARBA00022989"/>
    </source>
</evidence>
<feature type="domain" description="G-protein coupled receptors family 1 profile" evidence="7">
    <location>
        <begin position="50"/>
        <end position="431"/>
    </location>
</feature>
<comment type="similarity">
    <text evidence="5">Belongs to the G-protein coupled receptor 1 family.</text>
</comment>
<accession>A0A068Y574</accession>
<dbReference type="PROSITE" id="PS50262">
    <property type="entry name" value="G_PROTEIN_RECEP_F1_2"/>
    <property type="match status" value="1"/>
</dbReference>
<keyword evidence="4 6" id="KW-0472">Membrane</keyword>
<sequence>MSSAVSMPAIQNATNQTLLPAYCRNPYESGILHDLVTHVSLSIAVLGIPANILALTVLNYRVISRSPTHILLTALAIEDILIIIFYSLYYIAAHYYETYNIFWLKYLRYIDTPLFYMVNWIKMIEIYTVIFLSLERYVAIRWPLKATRLCSVGRTKSGLRIIVVLSGIFKLPNLIFDYRILKWNTGCQSYRLEPVFSAASWYATFKLLYVQLLDQVCSFVIPLSLLVFLNSGLILRIRRFAKRHIHGQWTGGKTVSSNASVNSNVCHSDASPLSCNTLSYIDQTTVTRNLAFHTSFRLRRNHSVKLLHNQEVDLPQSVETLSRTDISQDGIGTSSVGPESRQRGMNSSNRSILLTLIGVVTIFIICETPTTVCFLFEMVNLIYRLCNAHEDETISVENSLIFVTSEHLSYYAYPAALVLVLVGCASNFFIYILIGKRFRRNCKQLLVNVTHKLCCWTGRTKEETDLGFIHPLKHLRRRKAKRGSLLAPHCRLTSIEKDKAVSSNSQKNIDSEAMTTVTAQQTQNAEVLTSTGSLKLKF</sequence>
<dbReference type="PANTHER" id="PTHR46641:SF2">
    <property type="entry name" value="FMRFAMIDE RECEPTOR"/>
    <property type="match status" value="1"/>
</dbReference>
<feature type="transmembrane region" description="Helical" evidence="6">
    <location>
        <begin position="351"/>
        <end position="377"/>
    </location>
</feature>